<sequence>MADQLGFTSDDAIAAISETQLLNFFFFATLSNHAADSVAVYDTMLTFSKEVRCIWQRKFGIGTVLYLLIRYTPIITIVFEYLNGSSSLKTVTSFALFYMPHQWIPTIVVFALTMFDPAINIQAAGLTPTLKYIYMGEITRAISIAGDAAVLGFTLWRTIYIFREDAEVRANNRLTTALLYNGSVQFSLMLLFNILSMILDIVNVASDGATIPHATFFIYIQNTLISIILSRFILSLRCIYHTTNNPAESSSKYSSVHFASAIEGNMGATLSDSWAEGREESDQGLEEIQYSEYPFSTGLSDIKENSSSHATATILTPV</sequence>
<dbReference type="Pfam" id="PF20151">
    <property type="entry name" value="DUF6533"/>
    <property type="match status" value="1"/>
</dbReference>
<feature type="transmembrane region" description="Helical" evidence="1">
    <location>
        <begin position="182"/>
        <end position="202"/>
    </location>
</feature>
<evidence type="ECO:0000313" key="4">
    <source>
        <dbReference type="Proteomes" id="UP001385951"/>
    </source>
</evidence>
<comment type="caution">
    <text evidence="3">The sequence shown here is derived from an EMBL/GenBank/DDBJ whole genome shotgun (WGS) entry which is preliminary data.</text>
</comment>
<keyword evidence="1" id="KW-0472">Membrane</keyword>
<gene>
    <name evidence="3" type="ORF">QCA50_008190</name>
</gene>
<evidence type="ECO:0000256" key="1">
    <source>
        <dbReference type="SAM" id="Phobius"/>
    </source>
</evidence>
<accession>A0AAW0GAQ8</accession>
<organism evidence="3 4">
    <name type="scientific">Cerrena zonata</name>
    <dbReference type="NCBI Taxonomy" id="2478898"/>
    <lineage>
        <taxon>Eukaryota</taxon>
        <taxon>Fungi</taxon>
        <taxon>Dikarya</taxon>
        <taxon>Basidiomycota</taxon>
        <taxon>Agaricomycotina</taxon>
        <taxon>Agaricomycetes</taxon>
        <taxon>Polyporales</taxon>
        <taxon>Cerrenaceae</taxon>
        <taxon>Cerrena</taxon>
    </lineage>
</organism>
<reference evidence="3 4" key="1">
    <citation type="submission" date="2022-09" db="EMBL/GenBank/DDBJ databases">
        <authorList>
            <person name="Palmer J.M."/>
        </authorList>
    </citation>
    <scope>NUCLEOTIDE SEQUENCE [LARGE SCALE GENOMIC DNA]</scope>
    <source>
        <strain evidence="3 4">DSM 7382</strain>
    </source>
</reference>
<dbReference type="EMBL" id="JASBNA010000010">
    <property type="protein sequence ID" value="KAK7688652.1"/>
    <property type="molecule type" value="Genomic_DNA"/>
</dbReference>
<feature type="transmembrane region" description="Helical" evidence="1">
    <location>
        <begin position="102"/>
        <end position="121"/>
    </location>
</feature>
<evidence type="ECO:0000259" key="2">
    <source>
        <dbReference type="Pfam" id="PF20151"/>
    </source>
</evidence>
<keyword evidence="1" id="KW-0812">Transmembrane</keyword>
<dbReference type="AlphaFoldDB" id="A0AAW0GAQ8"/>
<protein>
    <recommendedName>
        <fullName evidence="2">DUF6533 domain-containing protein</fullName>
    </recommendedName>
</protein>
<evidence type="ECO:0000313" key="3">
    <source>
        <dbReference type="EMBL" id="KAK7688652.1"/>
    </source>
</evidence>
<keyword evidence="1" id="KW-1133">Transmembrane helix</keyword>
<feature type="domain" description="DUF6533" evidence="2">
    <location>
        <begin position="37"/>
        <end position="75"/>
    </location>
</feature>
<dbReference type="Proteomes" id="UP001385951">
    <property type="component" value="Unassembled WGS sequence"/>
</dbReference>
<keyword evidence="4" id="KW-1185">Reference proteome</keyword>
<proteinExistence type="predicted"/>
<dbReference type="InterPro" id="IPR045340">
    <property type="entry name" value="DUF6533"/>
</dbReference>
<feature type="transmembrane region" description="Helical" evidence="1">
    <location>
        <begin position="214"/>
        <end position="234"/>
    </location>
</feature>
<name>A0AAW0GAQ8_9APHY</name>
<feature type="transmembrane region" description="Helical" evidence="1">
    <location>
        <begin position="59"/>
        <end position="82"/>
    </location>
</feature>